<evidence type="ECO:0000259" key="1">
    <source>
        <dbReference type="PROSITE" id="PS50995"/>
    </source>
</evidence>
<proteinExistence type="predicted"/>
<dbReference type="RefSeq" id="WP_330150012.1">
    <property type="nucleotide sequence ID" value="NZ_JAUZMZ010000001.1"/>
</dbReference>
<dbReference type="EMBL" id="JAUZMZ010000001">
    <property type="protein sequence ID" value="MEE2030590.1"/>
    <property type="molecule type" value="Genomic_DNA"/>
</dbReference>
<protein>
    <submittedName>
        <fullName evidence="2">MarR family transcriptional regulator</fullName>
    </submittedName>
</protein>
<evidence type="ECO:0000313" key="3">
    <source>
        <dbReference type="Proteomes" id="UP001331936"/>
    </source>
</evidence>
<reference evidence="2 3" key="1">
    <citation type="submission" date="2023-08" db="EMBL/GenBank/DDBJ databases">
        <authorList>
            <person name="Girao M."/>
            <person name="Carvalho M.F."/>
        </authorList>
    </citation>
    <scope>NUCLEOTIDE SEQUENCE [LARGE SCALE GENOMIC DNA]</scope>
    <source>
        <strain evidence="2 3">CC-R104</strain>
    </source>
</reference>
<dbReference type="SMART" id="SM00347">
    <property type="entry name" value="HTH_MARR"/>
    <property type="match status" value="1"/>
</dbReference>
<dbReference type="PRINTS" id="PR00598">
    <property type="entry name" value="HTHMARR"/>
</dbReference>
<comment type="caution">
    <text evidence="2">The sequence shown here is derived from an EMBL/GenBank/DDBJ whole genome shotgun (WGS) entry which is preliminary data.</text>
</comment>
<sequence length="170" mass="19076">MSAESSQHDYVEHVRLAWARLYPALDVRPIDVIGRITRISSLALTQLDRELDGSGIGRTEFEVLCALARSDHPLRASEVTSVTGISGASTTKHTERLVKLGLVERQRLERDGRVVLLELTGTGRALVETEFPRRLAREQHMLDGLTDHELEVLTGLLRRVAHNVETQTRH</sequence>
<dbReference type="PANTHER" id="PTHR33164">
    <property type="entry name" value="TRANSCRIPTIONAL REGULATOR, MARR FAMILY"/>
    <property type="match status" value="1"/>
</dbReference>
<evidence type="ECO:0000313" key="2">
    <source>
        <dbReference type="EMBL" id="MEE2030590.1"/>
    </source>
</evidence>
<dbReference type="PROSITE" id="PS50995">
    <property type="entry name" value="HTH_MARR_2"/>
    <property type="match status" value="1"/>
</dbReference>
<dbReference type="InterPro" id="IPR000835">
    <property type="entry name" value="HTH_MarR-typ"/>
</dbReference>
<name>A0ABU7JKM7_9NOCA</name>
<accession>A0ABU7JKM7</accession>
<dbReference type="InterPro" id="IPR036390">
    <property type="entry name" value="WH_DNA-bd_sf"/>
</dbReference>
<dbReference type="InterPro" id="IPR039422">
    <property type="entry name" value="MarR/SlyA-like"/>
</dbReference>
<dbReference type="Pfam" id="PF12802">
    <property type="entry name" value="MarR_2"/>
    <property type="match status" value="1"/>
</dbReference>
<dbReference type="SUPFAM" id="SSF46785">
    <property type="entry name" value="Winged helix' DNA-binding domain"/>
    <property type="match status" value="1"/>
</dbReference>
<gene>
    <name evidence="2" type="ORF">Q8814_00415</name>
</gene>
<dbReference type="InterPro" id="IPR036388">
    <property type="entry name" value="WH-like_DNA-bd_sf"/>
</dbReference>
<keyword evidence="3" id="KW-1185">Reference proteome</keyword>
<dbReference type="PANTHER" id="PTHR33164:SF43">
    <property type="entry name" value="HTH-TYPE TRANSCRIPTIONAL REPRESSOR YETL"/>
    <property type="match status" value="1"/>
</dbReference>
<dbReference type="Gene3D" id="1.10.10.10">
    <property type="entry name" value="Winged helix-like DNA-binding domain superfamily/Winged helix DNA-binding domain"/>
    <property type="match status" value="1"/>
</dbReference>
<organism evidence="2 3">
    <name type="scientific">Rhodococcus chondri</name>
    <dbReference type="NCBI Taxonomy" id="3065941"/>
    <lineage>
        <taxon>Bacteria</taxon>
        <taxon>Bacillati</taxon>
        <taxon>Actinomycetota</taxon>
        <taxon>Actinomycetes</taxon>
        <taxon>Mycobacteriales</taxon>
        <taxon>Nocardiaceae</taxon>
        <taxon>Rhodococcus</taxon>
    </lineage>
</organism>
<feature type="domain" description="HTH marR-type" evidence="1">
    <location>
        <begin position="29"/>
        <end position="162"/>
    </location>
</feature>
<dbReference type="Proteomes" id="UP001331936">
    <property type="component" value="Unassembled WGS sequence"/>
</dbReference>